<dbReference type="PROSITE" id="PS00194">
    <property type="entry name" value="THIOREDOXIN_1"/>
    <property type="match status" value="1"/>
</dbReference>
<keyword evidence="3" id="KW-1015">Disulfide bond</keyword>
<dbReference type="InterPro" id="IPR050553">
    <property type="entry name" value="Thioredoxin_ResA/DsbE_sf"/>
</dbReference>
<gene>
    <name evidence="7" type="ordered locus">Plabr_0408</name>
</gene>
<dbReference type="eggNOG" id="COG0526">
    <property type="taxonomic scope" value="Bacteria"/>
</dbReference>
<comment type="subcellular location">
    <subcellularLocation>
        <location evidence="1">Cell envelope</location>
    </subcellularLocation>
</comment>
<accession>F0SRH4</accession>
<dbReference type="AlphaFoldDB" id="F0SRH4"/>
<dbReference type="GO" id="GO:0016491">
    <property type="term" value="F:oxidoreductase activity"/>
    <property type="evidence" value="ECO:0007669"/>
    <property type="project" value="InterPro"/>
</dbReference>
<evidence type="ECO:0000256" key="1">
    <source>
        <dbReference type="ARBA" id="ARBA00004196"/>
    </source>
</evidence>
<dbReference type="Gene3D" id="3.40.30.10">
    <property type="entry name" value="Glutaredoxin"/>
    <property type="match status" value="1"/>
</dbReference>
<dbReference type="PROSITE" id="PS51352">
    <property type="entry name" value="THIOREDOXIN_2"/>
    <property type="match status" value="1"/>
</dbReference>
<dbReference type="STRING" id="756272.Plabr_0408"/>
<dbReference type="PANTHER" id="PTHR42852:SF6">
    <property type="entry name" value="THIOL:DISULFIDE INTERCHANGE PROTEIN DSBE"/>
    <property type="match status" value="1"/>
</dbReference>
<evidence type="ECO:0000313" key="7">
    <source>
        <dbReference type="EMBL" id="ADY58035.1"/>
    </source>
</evidence>
<reference evidence="8" key="1">
    <citation type="submission" date="2011-02" db="EMBL/GenBank/DDBJ databases">
        <title>The complete genome of Planctomyces brasiliensis DSM 5305.</title>
        <authorList>
            <person name="Lucas S."/>
            <person name="Copeland A."/>
            <person name="Lapidus A."/>
            <person name="Bruce D."/>
            <person name="Goodwin L."/>
            <person name="Pitluck S."/>
            <person name="Kyrpides N."/>
            <person name="Mavromatis K."/>
            <person name="Pagani I."/>
            <person name="Ivanova N."/>
            <person name="Ovchinnikova G."/>
            <person name="Lu M."/>
            <person name="Detter J.C."/>
            <person name="Han C."/>
            <person name="Land M."/>
            <person name="Hauser L."/>
            <person name="Markowitz V."/>
            <person name="Cheng J.-F."/>
            <person name="Hugenholtz P."/>
            <person name="Woyke T."/>
            <person name="Wu D."/>
            <person name="Tindall B."/>
            <person name="Pomrenke H.G."/>
            <person name="Brambilla E."/>
            <person name="Klenk H.-P."/>
            <person name="Eisen J.A."/>
        </authorList>
    </citation>
    <scope>NUCLEOTIDE SEQUENCE [LARGE SCALE GENOMIC DNA]</scope>
    <source>
        <strain evidence="8">ATCC 49424 / DSM 5305 / JCM 21570 / NBRC 103401 / IFAM 1448</strain>
    </source>
</reference>
<dbReference type="InterPro" id="IPR013766">
    <property type="entry name" value="Thioredoxin_domain"/>
</dbReference>
<organism evidence="7 8">
    <name type="scientific">Rubinisphaera brasiliensis (strain ATCC 49424 / DSM 5305 / JCM 21570 / IAM 15109 / NBRC 103401 / IFAM 1448)</name>
    <name type="common">Planctomyces brasiliensis</name>
    <dbReference type="NCBI Taxonomy" id="756272"/>
    <lineage>
        <taxon>Bacteria</taxon>
        <taxon>Pseudomonadati</taxon>
        <taxon>Planctomycetota</taxon>
        <taxon>Planctomycetia</taxon>
        <taxon>Planctomycetales</taxon>
        <taxon>Planctomycetaceae</taxon>
        <taxon>Rubinisphaera</taxon>
    </lineage>
</organism>
<dbReference type="KEGG" id="pbs:Plabr_0408"/>
<keyword evidence="2" id="KW-0201">Cytochrome c-type biogenesis</keyword>
<evidence type="ECO:0000259" key="6">
    <source>
        <dbReference type="PROSITE" id="PS51352"/>
    </source>
</evidence>
<dbReference type="InterPro" id="IPR036249">
    <property type="entry name" value="Thioredoxin-like_sf"/>
</dbReference>
<sequence>MFDLSDGSIESSSMISPRFLATLAVFSCLTVSTQIQAQPQAAEPAQTPSGAPDAEAAQQALDAKLESLAALPENASPEEMLQFVESAWQTPIKASSNQEANIMKIHVLGQIIAGSEQILAAEEVEEEIALGAVQNKMQALGVLSQAGDPTAPQRAMALARDLAEDERPKLAREGKLILLSSQLRNVPEMSEKEREEFATTLVSLFSQGSLTERELEIANITATLFEQSDDYPAAAKVLKAMAEQIKKSDSPEVRARLAEFEGGARRMALPGKPLEVSGETLAGKELSIKDLKGKVVLVQYWASWCTYCLQETPHIKQMYEKYHDQGFEVVGVNLDEARGRADQIVQQLELPWPQLFSEDPNALGMENPNAARYGVNGIPLCILVDREGNVVSLQARGGNLDDELAKLFPESKGDSAE</sequence>
<evidence type="ECO:0000256" key="3">
    <source>
        <dbReference type="ARBA" id="ARBA00023157"/>
    </source>
</evidence>
<evidence type="ECO:0000256" key="4">
    <source>
        <dbReference type="ARBA" id="ARBA00023284"/>
    </source>
</evidence>
<proteinExistence type="predicted"/>
<keyword evidence="4" id="KW-0676">Redox-active center</keyword>
<dbReference type="CDD" id="cd02966">
    <property type="entry name" value="TlpA_like_family"/>
    <property type="match status" value="1"/>
</dbReference>
<dbReference type="GO" id="GO:0030313">
    <property type="term" value="C:cell envelope"/>
    <property type="evidence" value="ECO:0007669"/>
    <property type="project" value="UniProtKB-SubCell"/>
</dbReference>
<feature type="domain" description="Thioredoxin" evidence="6">
    <location>
        <begin position="267"/>
        <end position="413"/>
    </location>
</feature>
<dbReference type="GO" id="GO:0017004">
    <property type="term" value="P:cytochrome complex assembly"/>
    <property type="evidence" value="ECO:0007669"/>
    <property type="project" value="UniProtKB-KW"/>
</dbReference>
<dbReference type="InterPro" id="IPR017937">
    <property type="entry name" value="Thioredoxin_CS"/>
</dbReference>
<evidence type="ECO:0000256" key="5">
    <source>
        <dbReference type="SAM" id="MobiDB-lite"/>
    </source>
</evidence>
<dbReference type="InterPro" id="IPR013740">
    <property type="entry name" value="Redoxin"/>
</dbReference>
<feature type="region of interest" description="Disordered" evidence="5">
    <location>
        <begin position="39"/>
        <end position="58"/>
    </location>
</feature>
<dbReference type="SUPFAM" id="SSF52833">
    <property type="entry name" value="Thioredoxin-like"/>
    <property type="match status" value="1"/>
</dbReference>
<protein>
    <submittedName>
        <fullName evidence="7">Redoxin domain protein</fullName>
    </submittedName>
</protein>
<evidence type="ECO:0000256" key="2">
    <source>
        <dbReference type="ARBA" id="ARBA00022748"/>
    </source>
</evidence>
<dbReference type="HOGENOM" id="CLU_048421_0_0_0"/>
<name>F0SRH4_RUBBR</name>
<keyword evidence="8" id="KW-1185">Reference proteome</keyword>
<dbReference type="PANTHER" id="PTHR42852">
    <property type="entry name" value="THIOL:DISULFIDE INTERCHANGE PROTEIN DSBE"/>
    <property type="match status" value="1"/>
</dbReference>
<dbReference type="Proteomes" id="UP000006860">
    <property type="component" value="Chromosome"/>
</dbReference>
<evidence type="ECO:0000313" key="8">
    <source>
        <dbReference type="Proteomes" id="UP000006860"/>
    </source>
</evidence>
<dbReference type="EMBL" id="CP002546">
    <property type="protein sequence ID" value="ADY58035.1"/>
    <property type="molecule type" value="Genomic_DNA"/>
</dbReference>
<dbReference type="Pfam" id="PF08534">
    <property type="entry name" value="Redoxin"/>
    <property type="match status" value="1"/>
</dbReference>